<proteinExistence type="predicted"/>
<dbReference type="InterPro" id="IPR001895">
    <property type="entry name" value="RASGEF_cat_dom"/>
</dbReference>
<dbReference type="SUPFAM" id="SSF48366">
    <property type="entry name" value="Ras GEF"/>
    <property type="match status" value="1"/>
</dbReference>
<feature type="compositionally biased region" description="Basic and acidic residues" evidence="2">
    <location>
        <begin position="28"/>
        <end position="40"/>
    </location>
</feature>
<evidence type="ECO:0000313" key="4">
    <source>
        <dbReference type="EMBL" id="EEN42399.1"/>
    </source>
</evidence>
<protein>
    <recommendedName>
        <fullName evidence="3">Ras-GEF domain-containing protein</fullName>
    </recommendedName>
</protein>
<dbReference type="InParanoid" id="C3ZYH7"/>
<dbReference type="PANTHER" id="PTHR23113:SF368">
    <property type="entry name" value="CELL DIVISION CONTROL PROTEIN 25"/>
    <property type="match status" value="1"/>
</dbReference>
<feature type="region of interest" description="Disordered" evidence="2">
    <location>
        <begin position="1"/>
        <end position="40"/>
    </location>
</feature>
<organism>
    <name type="scientific">Branchiostoma floridae</name>
    <name type="common">Florida lancelet</name>
    <name type="synonym">Amphioxus</name>
    <dbReference type="NCBI Taxonomy" id="7739"/>
    <lineage>
        <taxon>Eukaryota</taxon>
        <taxon>Metazoa</taxon>
        <taxon>Chordata</taxon>
        <taxon>Cephalochordata</taxon>
        <taxon>Leptocardii</taxon>
        <taxon>Amphioxiformes</taxon>
        <taxon>Branchiostomatidae</taxon>
        <taxon>Branchiostoma</taxon>
    </lineage>
</organism>
<accession>C3ZYH7</accession>
<dbReference type="GO" id="GO:0005085">
    <property type="term" value="F:guanyl-nucleotide exchange factor activity"/>
    <property type="evidence" value="ECO:0007669"/>
    <property type="project" value="UniProtKB-KW"/>
</dbReference>
<evidence type="ECO:0000259" key="3">
    <source>
        <dbReference type="Pfam" id="PF00617"/>
    </source>
</evidence>
<dbReference type="eggNOG" id="KOG3417">
    <property type="taxonomic scope" value="Eukaryota"/>
</dbReference>
<dbReference type="GO" id="GO:0007264">
    <property type="term" value="P:small GTPase-mediated signal transduction"/>
    <property type="evidence" value="ECO:0007669"/>
    <property type="project" value="InterPro"/>
</dbReference>
<dbReference type="Pfam" id="PF00617">
    <property type="entry name" value="RasGEF"/>
    <property type="match status" value="1"/>
</dbReference>
<dbReference type="STRING" id="7739.C3ZYH7"/>
<dbReference type="InterPro" id="IPR036964">
    <property type="entry name" value="RASGEF_cat_dom_sf"/>
</dbReference>
<name>C3ZYH7_BRAFL</name>
<dbReference type="InterPro" id="IPR023578">
    <property type="entry name" value="Ras_GEF_dom_sf"/>
</dbReference>
<dbReference type="AlphaFoldDB" id="C3ZYH7"/>
<dbReference type="EMBL" id="GG666730">
    <property type="protein sequence ID" value="EEN42399.1"/>
    <property type="molecule type" value="Genomic_DNA"/>
</dbReference>
<sequence>MDCQLPHLPLHYDDSPDSPPDRLANGYHSDDPDHGRSSPERYLKVSDVHSSHSADSLSQRDSGTRWTLPRLKSYDAVVFDALKVSPEEFASQISLLDLPVFKAISPEKLFELNNIHSTMSVVSGLRSAPIFRLTKTWAVCGVCCFVSRQAASCENRHLMISSVSCELTCEKASGLEDKTGRRNSTHPSLHVRSWPSPVLRTGGIR</sequence>
<gene>
    <name evidence="4" type="ORF">BRAFLDRAFT_108532</name>
</gene>
<evidence type="ECO:0000256" key="1">
    <source>
        <dbReference type="ARBA" id="ARBA00022658"/>
    </source>
</evidence>
<keyword evidence="1" id="KW-0344">Guanine-nucleotide releasing factor</keyword>
<evidence type="ECO:0000256" key="2">
    <source>
        <dbReference type="SAM" id="MobiDB-lite"/>
    </source>
</evidence>
<dbReference type="Gene3D" id="1.10.840.10">
    <property type="entry name" value="Ras guanine-nucleotide exchange factors catalytic domain"/>
    <property type="match status" value="1"/>
</dbReference>
<dbReference type="InterPro" id="IPR008937">
    <property type="entry name" value="Ras-like_GEF"/>
</dbReference>
<feature type="domain" description="Ras-GEF" evidence="3">
    <location>
        <begin position="108"/>
        <end position="139"/>
    </location>
</feature>
<dbReference type="PANTHER" id="PTHR23113">
    <property type="entry name" value="GUANINE NUCLEOTIDE EXCHANGE FACTOR"/>
    <property type="match status" value="1"/>
</dbReference>
<reference evidence="4" key="1">
    <citation type="journal article" date="2008" name="Nature">
        <title>The amphioxus genome and the evolution of the chordate karyotype.</title>
        <authorList>
            <consortium name="US DOE Joint Genome Institute (JGI-PGF)"/>
            <person name="Putnam N.H."/>
            <person name="Butts T."/>
            <person name="Ferrier D.E.K."/>
            <person name="Furlong R.F."/>
            <person name="Hellsten U."/>
            <person name="Kawashima T."/>
            <person name="Robinson-Rechavi M."/>
            <person name="Shoguchi E."/>
            <person name="Terry A."/>
            <person name="Yu J.-K."/>
            <person name="Benito-Gutierrez E.L."/>
            <person name="Dubchak I."/>
            <person name="Garcia-Fernandez J."/>
            <person name="Gibson-Brown J.J."/>
            <person name="Grigoriev I.V."/>
            <person name="Horton A.C."/>
            <person name="de Jong P.J."/>
            <person name="Jurka J."/>
            <person name="Kapitonov V.V."/>
            <person name="Kohara Y."/>
            <person name="Kuroki Y."/>
            <person name="Lindquist E."/>
            <person name="Lucas S."/>
            <person name="Osoegawa K."/>
            <person name="Pennacchio L.A."/>
            <person name="Salamov A.A."/>
            <person name="Satou Y."/>
            <person name="Sauka-Spengler T."/>
            <person name="Schmutz J."/>
            <person name="Shin-I T."/>
            <person name="Toyoda A."/>
            <person name="Bronner-Fraser M."/>
            <person name="Fujiyama A."/>
            <person name="Holland L.Z."/>
            <person name="Holland P.W.H."/>
            <person name="Satoh N."/>
            <person name="Rokhsar D.S."/>
        </authorList>
    </citation>
    <scope>NUCLEOTIDE SEQUENCE [LARGE SCALE GENOMIC DNA]</scope>
    <source>
        <strain evidence="4">S238N-H82</strain>
        <tissue evidence="4">Testes</tissue>
    </source>
</reference>